<keyword evidence="2" id="KW-1185">Reference proteome</keyword>
<sequence length="100" mass="11935">MRPRRSYQKYSITNSKTVNDADDKSDLLQRVRSGIYLNKKEMEFSYGWEQSKVRLRIECRTIQSTKKKCIWILRNLRANGRSYWLENSIQGTPREGSHSF</sequence>
<gene>
    <name evidence="1" type="ORF">QJS10_CPB15g01378</name>
</gene>
<protein>
    <submittedName>
        <fullName evidence="1">Uncharacterized protein</fullName>
    </submittedName>
</protein>
<comment type="caution">
    <text evidence="1">The sequence shown here is derived from an EMBL/GenBank/DDBJ whole genome shotgun (WGS) entry which is preliminary data.</text>
</comment>
<dbReference type="AlphaFoldDB" id="A0AAV9D8W8"/>
<reference evidence="1" key="1">
    <citation type="journal article" date="2023" name="Nat. Commun.">
        <title>Diploid and tetraploid genomes of Acorus and the evolution of monocots.</title>
        <authorList>
            <person name="Ma L."/>
            <person name="Liu K.W."/>
            <person name="Li Z."/>
            <person name="Hsiao Y.Y."/>
            <person name="Qi Y."/>
            <person name="Fu T."/>
            <person name="Tang G.D."/>
            <person name="Zhang D."/>
            <person name="Sun W.H."/>
            <person name="Liu D.K."/>
            <person name="Li Y."/>
            <person name="Chen G.Z."/>
            <person name="Liu X.D."/>
            <person name="Liao X.Y."/>
            <person name="Jiang Y.T."/>
            <person name="Yu X."/>
            <person name="Hao Y."/>
            <person name="Huang J."/>
            <person name="Zhao X.W."/>
            <person name="Ke S."/>
            <person name="Chen Y.Y."/>
            <person name="Wu W.L."/>
            <person name="Hsu J.L."/>
            <person name="Lin Y.F."/>
            <person name="Huang M.D."/>
            <person name="Li C.Y."/>
            <person name="Huang L."/>
            <person name="Wang Z.W."/>
            <person name="Zhao X."/>
            <person name="Zhong W.Y."/>
            <person name="Peng D.H."/>
            <person name="Ahmad S."/>
            <person name="Lan S."/>
            <person name="Zhang J.S."/>
            <person name="Tsai W.C."/>
            <person name="Van de Peer Y."/>
            <person name="Liu Z.J."/>
        </authorList>
    </citation>
    <scope>NUCLEOTIDE SEQUENCE</scope>
    <source>
        <strain evidence="1">CP</strain>
    </source>
</reference>
<evidence type="ECO:0000313" key="2">
    <source>
        <dbReference type="Proteomes" id="UP001180020"/>
    </source>
</evidence>
<name>A0AAV9D8W8_ACOCL</name>
<reference evidence="1" key="2">
    <citation type="submission" date="2023-06" db="EMBL/GenBank/DDBJ databases">
        <authorList>
            <person name="Ma L."/>
            <person name="Liu K.-W."/>
            <person name="Li Z."/>
            <person name="Hsiao Y.-Y."/>
            <person name="Qi Y."/>
            <person name="Fu T."/>
            <person name="Tang G."/>
            <person name="Zhang D."/>
            <person name="Sun W.-H."/>
            <person name="Liu D.-K."/>
            <person name="Li Y."/>
            <person name="Chen G.-Z."/>
            <person name="Liu X.-D."/>
            <person name="Liao X.-Y."/>
            <person name="Jiang Y.-T."/>
            <person name="Yu X."/>
            <person name="Hao Y."/>
            <person name="Huang J."/>
            <person name="Zhao X.-W."/>
            <person name="Ke S."/>
            <person name="Chen Y.-Y."/>
            <person name="Wu W.-L."/>
            <person name="Hsu J.-L."/>
            <person name="Lin Y.-F."/>
            <person name="Huang M.-D."/>
            <person name="Li C.-Y."/>
            <person name="Huang L."/>
            <person name="Wang Z.-W."/>
            <person name="Zhao X."/>
            <person name="Zhong W.-Y."/>
            <person name="Peng D.-H."/>
            <person name="Ahmad S."/>
            <person name="Lan S."/>
            <person name="Zhang J.-S."/>
            <person name="Tsai W.-C."/>
            <person name="Van De Peer Y."/>
            <person name="Liu Z.-J."/>
        </authorList>
    </citation>
    <scope>NUCLEOTIDE SEQUENCE</scope>
    <source>
        <strain evidence="1">CP</strain>
        <tissue evidence="1">Leaves</tissue>
    </source>
</reference>
<evidence type="ECO:0000313" key="1">
    <source>
        <dbReference type="EMBL" id="KAK1297332.1"/>
    </source>
</evidence>
<organism evidence="1 2">
    <name type="scientific">Acorus calamus</name>
    <name type="common">Sweet flag</name>
    <dbReference type="NCBI Taxonomy" id="4465"/>
    <lineage>
        <taxon>Eukaryota</taxon>
        <taxon>Viridiplantae</taxon>
        <taxon>Streptophyta</taxon>
        <taxon>Embryophyta</taxon>
        <taxon>Tracheophyta</taxon>
        <taxon>Spermatophyta</taxon>
        <taxon>Magnoliopsida</taxon>
        <taxon>Liliopsida</taxon>
        <taxon>Acoraceae</taxon>
        <taxon>Acorus</taxon>
    </lineage>
</organism>
<accession>A0AAV9D8W8</accession>
<dbReference type="Proteomes" id="UP001180020">
    <property type="component" value="Unassembled WGS sequence"/>
</dbReference>
<proteinExistence type="predicted"/>
<dbReference type="EMBL" id="JAUJYO010000015">
    <property type="protein sequence ID" value="KAK1297332.1"/>
    <property type="molecule type" value="Genomic_DNA"/>
</dbReference>